<evidence type="ECO:0000313" key="1">
    <source>
        <dbReference type="EMBL" id="VEL21405.1"/>
    </source>
</evidence>
<dbReference type="EMBL" id="CAAALY010051151">
    <property type="protein sequence ID" value="VEL21405.1"/>
    <property type="molecule type" value="Genomic_DNA"/>
</dbReference>
<gene>
    <name evidence="1" type="ORF">PXEA_LOCUS14845</name>
</gene>
<protein>
    <submittedName>
        <fullName evidence="1">Uncharacterized protein</fullName>
    </submittedName>
</protein>
<sequence>MDKIGSFTDDPFRPIVGGPSKRGGIVDLSRISVLYAGGHPMLPLLVEHDKPLFVATNATLSGCIQNLHINGRLLDPRRTALLGSAIDGYGIGKADWYGLI</sequence>
<dbReference type="AlphaFoldDB" id="A0A3S5CHC4"/>
<keyword evidence="2" id="KW-1185">Reference proteome</keyword>
<reference evidence="1" key="1">
    <citation type="submission" date="2018-11" db="EMBL/GenBank/DDBJ databases">
        <authorList>
            <consortium name="Pathogen Informatics"/>
        </authorList>
    </citation>
    <scope>NUCLEOTIDE SEQUENCE</scope>
</reference>
<proteinExistence type="predicted"/>
<dbReference type="OrthoDB" id="10014052at2759"/>
<accession>A0A3S5CHC4</accession>
<dbReference type="Gene3D" id="2.60.120.200">
    <property type="match status" value="1"/>
</dbReference>
<name>A0A3S5CHC4_9PLAT</name>
<organism evidence="1 2">
    <name type="scientific">Protopolystoma xenopodis</name>
    <dbReference type="NCBI Taxonomy" id="117903"/>
    <lineage>
        <taxon>Eukaryota</taxon>
        <taxon>Metazoa</taxon>
        <taxon>Spiralia</taxon>
        <taxon>Lophotrochozoa</taxon>
        <taxon>Platyhelminthes</taxon>
        <taxon>Monogenea</taxon>
        <taxon>Polyopisthocotylea</taxon>
        <taxon>Polystomatidea</taxon>
        <taxon>Polystomatidae</taxon>
        <taxon>Protopolystoma</taxon>
    </lineage>
</organism>
<dbReference type="Proteomes" id="UP000784294">
    <property type="component" value="Unassembled WGS sequence"/>
</dbReference>
<evidence type="ECO:0000313" key="2">
    <source>
        <dbReference type="Proteomes" id="UP000784294"/>
    </source>
</evidence>
<comment type="caution">
    <text evidence="1">The sequence shown here is derived from an EMBL/GenBank/DDBJ whole genome shotgun (WGS) entry which is preliminary data.</text>
</comment>